<comment type="caution">
    <text evidence="2">The sequence shown here is derived from an EMBL/GenBank/DDBJ whole genome shotgun (WGS) entry which is preliminary data.</text>
</comment>
<dbReference type="EMBL" id="CAXDID020000223">
    <property type="protein sequence ID" value="CAL6058901.1"/>
    <property type="molecule type" value="Genomic_DNA"/>
</dbReference>
<evidence type="ECO:0000313" key="4">
    <source>
        <dbReference type="Proteomes" id="UP001642409"/>
    </source>
</evidence>
<reference evidence="3 4" key="2">
    <citation type="submission" date="2024-07" db="EMBL/GenBank/DDBJ databases">
        <authorList>
            <person name="Akdeniz Z."/>
        </authorList>
    </citation>
    <scope>NUCLEOTIDE SEQUENCE [LARGE SCALE GENOMIC DNA]</scope>
</reference>
<dbReference type="AlphaFoldDB" id="A0AA86PEX0"/>
<dbReference type="EMBL" id="CATOUU010000645">
    <property type="protein sequence ID" value="CAI9937313.1"/>
    <property type="molecule type" value="Genomic_DNA"/>
</dbReference>
<gene>
    <name evidence="2" type="ORF">HINF_LOCUS24958</name>
    <name evidence="3" type="ORF">HINF_LOCUS48491</name>
</gene>
<feature type="compositionally biased region" description="Low complexity" evidence="1">
    <location>
        <begin position="530"/>
        <end position="542"/>
    </location>
</feature>
<evidence type="ECO:0000256" key="1">
    <source>
        <dbReference type="SAM" id="MobiDB-lite"/>
    </source>
</evidence>
<keyword evidence="4" id="KW-1185">Reference proteome</keyword>
<feature type="region of interest" description="Disordered" evidence="1">
    <location>
        <begin position="417"/>
        <end position="437"/>
    </location>
</feature>
<dbReference type="Proteomes" id="UP001642409">
    <property type="component" value="Unassembled WGS sequence"/>
</dbReference>
<feature type="compositionally biased region" description="Low complexity" evidence="1">
    <location>
        <begin position="476"/>
        <end position="491"/>
    </location>
</feature>
<sequence>MPLKVTRTPFKVQSSQIAKQQEKHVLSIYFGRYRVFAKLIHKTETKNNELAADCPAALIAFKKNGKYEISLDQNQQGETMQFSPFFDQQLGSVFVGDENANDTQEITLTQMISVYIDFLFERLILNQNDFVDVLWSQFTDDQVLTQTVQPLLEAKLEKISKQFSVKYLTKAESVPNYSYKIKLCLAHSEVNDERVQTGVNFIQDLILQKAKEQFGEQLYNYFFGEFISQNFDQNYTAPFCVYIPIPEEQVIKMKKDKMYIEIIKHKQPSHAFRIKLVQQSNLQLVIAAHFIQQLQIQLLEQIILESGIINGVKQIKNESKMFSLPPLSKPQILIFEDGIETLQPKIVNQAVESKLSLMFEAKTITGPEMVDIQLKWKQIGERTSPVRPLRSEKTQKPVAIVSEPVGSENIKSEEITFKNNEKEPQEALPNPNSDAQMINQQNTQSSLKVEDIEPEKEEEIVMNDSGEDKNETLTIENEPLPEEQTTQPVEQEQPKIEEHVVIESVKQEEQPPQQTVQQPMVEQLVQQVVQQAIQQPQETTKSPEPPKKKGLFGRK</sequence>
<name>A0AA86PEX0_9EUKA</name>
<feature type="region of interest" description="Disordered" evidence="1">
    <location>
        <begin position="530"/>
        <end position="555"/>
    </location>
</feature>
<reference evidence="2" key="1">
    <citation type="submission" date="2023-06" db="EMBL/GenBank/DDBJ databases">
        <authorList>
            <person name="Kurt Z."/>
        </authorList>
    </citation>
    <scope>NUCLEOTIDE SEQUENCE</scope>
</reference>
<evidence type="ECO:0000313" key="2">
    <source>
        <dbReference type="EMBL" id="CAI9937313.1"/>
    </source>
</evidence>
<organism evidence="2">
    <name type="scientific">Hexamita inflata</name>
    <dbReference type="NCBI Taxonomy" id="28002"/>
    <lineage>
        <taxon>Eukaryota</taxon>
        <taxon>Metamonada</taxon>
        <taxon>Diplomonadida</taxon>
        <taxon>Hexamitidae</taxon>
        <taxon>Hexamitinae</taxon>
        <taxon>Hexamita</taxon>
    </lineage>
</organism>
<protein>
    <submittedName>
        <fullName evidence="2">Uncharacterized protein</fullName>
    </submittedName>
</protein>
<proteinExistence type="predicted"/>
<accession>A0AA86PEX0</accession>
<feature type="region of interest" description="Disordered" evidence="1">
    <location>
        <begin position="465"/>
        <end position="496"/>
    </location>
</feature>
<evidence type="ECO:0000313" key="3">
    <source>
        <dbReference type="EMBL" id="CAL6058901.1"/>
    </source>
</evidence>